<organism evidence="3 4">
    <name type="scientific">Elaeophora elaphi</name>
    <dbReference type="NCBI Taxonomy" id="1147741"/>
    <lineage>
        <taxon>Eukaryota</taxon>
        <taxon>Metazoa</taxon>
        <taxon>Ecdysozoa</taxon>
        <taxon>Nematoda</taxon>
        <taxon>Chromadorea</taxon>
        <taxon>Rhabditida</taxon>
        <taxon>Spirurina</taxon>
        <taxon>Spiruromorpha</taxon>
        <taxon>Filarioidea</taxon>
        <taxon>Onchocercidae</taxon>
        <taxon>Elaeophora</taxon>
    </lineage>
</organism>
<evidence type="ECO:0000256" key="2">
    <source>
        <dbReference type="SAM" id="MobiDB-lite"/>
    </source>
</evidence>
<dbReference type="PANTHER" id="PTHR11211:SF40">
    <property type="entry name" value="MIRROR, ISOFORM C"/>
    <property type="match status" value="1"/>
</dbReference>
<feature type="compositionally biased region" description="Low complexity" evidence="2">
    <location>
        <begin position="96"/>
        <end position="106"/>
    </location>
</feature>
<sequence length="277" mass="29873">MIKEADKFQVSTWFANARRRLKKENKMTWSPRNRPGEDDDDDLGDIDASSEQNHSDRPCSSASDGDISVVINDSSEQDASGDVHSKSATPPPCNLPRSSTSTVSTPRKTKIWSIAETLSNNTTEGNSSSSTGYGSSKDDRERASTSAERKSWGDGRDSIPPSDSSATGPSMVSSVPPPPLLPPASAINAVNGQIPQHFLQFHPWQQQQLAMAMAVRMPFPRPELLTMMAQAGHIRPPMLFNPMFMGSIMPGVPPQSLHHSVSAAHLSAPPNTSQSNG</sequence>
<dbReference type="GO" id="GO:0030182">
    <property type="term" value="P:neuron differentiation"/>
    <property type="evidence" value="ECO:0007669"/>
    <property type="project" value="TreeGrafter"/>
</dbReference>
<dbReference type="STRING" id="1147741.A0A0R3S278"/>
<feature type="compositionally biased region" description="Low complexity" evidence="2">
    <location>
        <begin position="119"/>
        <end position="135"/>
    </location>
</feature>
<dbReference type="WBParaSite" id="EEL_0000880501-mRNA-1">
    <property type="protein sequence ID" value="EEL_0000880501-mRNA-1"/>
    <property type="gene ID" value="EEL_0000880501"/>
</dbReference>
<dbReference type="Proteomes" id="UP000050640">
    <property type="component" value="Unplaced"/>
</dbReference>
<evidence type="ECO:0000313" key="3">
    <source>
        <dbReference type="Proteomes" id="UP000050640"/>
    </source>
</evidence>
<keyword evidence="3" id="KW-1185">Reference proteome</keyword>
<protein>
    <submittedName>
        <fullName evidence="4">Homeobox domain-containing protein</fullName>
    </submittedName>
</protein>
<comment type="subcellular location">
    <subcellularLocation>
        <location evidence="1">Nucleus</location>
    </subcellularLocation>
</comment>
<dbReference type="AlphaFoldDB" id="A0A0R3S278"/>
<dbReference type="PANTHER" id="PTHR11211">
    <property type="entry name" value="IROQUOIS-CLASS HOMEODOMAIN PROTEIN IRX"/>
    <property type="match status" value="1"/>
</dbReference>
<feature type="region of interest" description="Disordered" evidence="2">
    <location>
        <begin position="255"/>
        <end position="277"/>
    </location>
</feature>
<proteinExistence type="predicted"/>
<name>A0A0R3S278_9BILA</name>
<feature type="compositionally biased region" description="Low complexity" evidence="2">
    <location>
        <begin position="256"/>
        <end position="268"/>
    </location>
</feature>
<dbReference type="GO" id="GO:0000981">
    <property type="term" value="F:DNA-binding transcription factor activity, RNA polymerase II-specific"/>
    <property type="evidence" value="ECO:0007669"/>
    <property type="project" value="TreeGrafter"/>
</dbReference>
<evidence type="ECO:0000313" key="4">
    <source>
        <dbReference type="WBParaSite" id="EEL_0000880501-mRNA-1"/>
    </source>
</evidence>
<dbReference type="Gene3D" id="1.10.10.60">
    <property type="entry name" value="Homeodomain-like"/>
    <property type="match status" value="1"/>
</dbReference>
<reference evidence="4" key="1">
    <citation type="submission" date="2017-02" db="UniProtKB">
        <authorList>
            <consortium name="WormBaseParasite"/>
        </authorList>
    </citation>
    <scope>IDENTIFICATION</scope>
</reference>
<feature type="region of interest" description="Disordered" evidence="2">
    <location>
        <begin position="17"/>
        <end position="186"/>
    </location>
</feature>
<dbReference type="GO" id="GO:0005634">
    <property type="term" value="C:nucleus"/>
    <property type="evidence" value="ECO:0007669"/>
    <property type="project" value="UniProtKB-SubCell"/>
</dbReference>
<evidence type="ECO:0000256" key="1">
    <source>
        <dbReference type="ARBA" id="ARBA00004123"/>
    </source>
</evidence>
<feature type="compositionally biased region" description="Basic and acidic residues" evidence="2">
    <location>
        <begin position="136"/>
        <end position="157"/>
    </location>
</feature>
<dbReference type="GO" id="GO:0000978">
    <property type="term" value="F:RNA polymerase II cis-regulatory region sequence-specific DNA binding"/>
    <property type="evidence" value="ECO:0007669"/>
    <property type="project" value="TreeGrafter"/>
</dbReference>
<dbReference type="GO" id="GO:0048468">
    <property type="term" value="P:cell development"/>
    <property type="evidence" value="ECO:0007669"/>
    <property type="project" value="TreeGrafter"/>
</dbReference>
<accession>A0A0R3S278</accession>